<dbReference type="SUPFAM" id="SSF54534">
    <property type="entry name" value="FKBP-like"/>
    <property type="match status" value="1"/>
</dbReference>
<name>A0A1H2LJE7_9ACTO</name>
<dbReference type="OrthoDB" id="25996at2"/>
<evidence type="ECO:0000259" key="6">
    <source>
        <dbReference type="PROSITE" id="PS50059"/>
    </source>
</evidence>
<dbReference type="GeneID" id="65345072"/>
<protein>
    <recommendedName>
        <fullName evidence="5">Peptidyl-prolyl cis-trans isomerase</fullName>
        <ecNumber evidence="5">5.2.1.8</ecNumber>
    </recommendedName>
</protein>
<organism evidence="7 8">
    <name type="scientific">Arcanobacterium phocae</name>
    <dbReference type="NCBI Taxonomy" id="131112"/>
    <lineage>
        <taxon>Bacteria</taxon>
        <taxon>Bacillati</taxon>
        <taxon>Actinomycetota</taxon>
        <taxon>Actinomycetes</taxon>
        <taxon>Actinomycetales</taxon>
        <taxon>Actinomycetaceae</taxon>
        <taxon>Arcanobacterium</taxon>
    </lineage>
</organism>
<gene>
    <name evidence="7" type="ORF">SAMN04489737_1340</name>
</gene>
<evidence type="ECO:0000256" key="5">
    <source>
        <dbReference type="RuleBase" id="RU003915"/>
    </source>
</evidence>
<dbReference type="PROSITE" id="PS50059">
    <property type="entry name" value="FKBP_PPIASE"/>
    <property type="match status" value="1"/>
</dbReference>
<dbReference type="RefSeq" id="WP_091281347.1">
    <property type="nucleotide sequence ID" value="NZ_JABAPH010000013.1"/>
</dbReference>
<sequence length="289" mass="30284">MNKVLAAAMAVVAFFVGIGISTLWWRSSNNVPEFSMHVEGNFGAAVTVTTTGHPTTEKQSIKELISGDGRTIRADEQVLMRATKFNAQGDEWSQVADLPTIVSGVATSESVGKLADVVVGKKEGSRLAVVRPVDGRVSITIVDILPSRIIGEPQSQKTDVQVPDVTATEDGIPVVGKMDGAIDNVQVTPVIAGSGAQVSEDDVVYANYILAKTDGTEIENTFTNGNPPAYIAVNEVFAGLQAGLVDQRVGSRIAVAVPSAQAQGDSDVVIVIDILALADKQPTSKSTNV</sequence>
<dbReference type="InterPro" id="IPR046357">
    <property type="entry name" value="PPIase_dom_sf"/>
</dbReference>
<accession>A0A1H2LJE7</accession>
<comment type="similarity">
    <text evidence="5">Belongs to the FKBP-type PPIase family.</text>
</comment>
<feature type="domain" description="PPIase FKBP-type" evidence="6">
    <location>
        <begin position="201"/>
        <end position="265"/>
    </location>
</feature>
<dbReference type="Gene3D" id="3.10.50.40">
    <property type="match status" value="1"/>
</dbReference>
<evidence type="ECO:0000313" key="8">
    <source>
        <dbReference type="Proteomes" id="UP000214355"/>
    </source>
</evidence>
<evidence type="ECO:0000256" key="3">
    <source>
        <dbReference type="ARBA" id="ARBA00023235"/>
    </source>
</evidence>
<dbReference type="Pfam" id="PF00254">
    <property type="entry name" value="FKBP_C"/>
    <property type="match status" value="1"/>
</dbReference>
<evidence type="ECO:0000256" key="1">
    <source>
        <dbReference type="ARBA" id="ARBA00000971"/>
    </source>
</evidence>
<keyword evidence="2 4" id="KW-0697">Rotamase</keyword>
<keyword evidence="8" id="KW-1185">Reference proteome</keyword>
<dbReference type="GO" id="GO:0003755">
    <property type="term" value="F:peptidyl-prolyl cis-trans isomerase activity"/>
    <property type="evidence" value="ECO:0007669"/>
    <property type="project" value="UniProtKB-UniRule"/>
</dbReference>
<evidence type="ECO:0000256" key="4">
    <source>
        <dbReference type="PROSITE-ProRule" id="PRU00277"/>
    </source>
</evidence>
<dbReference type="AlphaFoldDB" id="A0A1H2LJE7"/>
<dbReference type="InterPro" id="IPR001179">
    <property type="entry name" value="PPIase_FKBP_dom"/>
</dbReference>
<comment type="catalytic activity">
    <reaction evidence="1 4 5">
        <text>[protein]-peptidylproline (omega=180) = [protein]-peptidylproline (omega=0)</text>
        <dbReference type="Rhea" id="RHEA:16237"/>
        <dbReference type="Rhea" id="RHEA-COMP:10747"/>
        <dbReference type="Rhea" id="RHEA-COMP:10748"/>
        <dbReference type="ChEBI" id="CHEBI:83833"/>
        <dbReference type="ChEBI" id="CHEBI:83834"/>
        <dbReference type="EC" id="5.2.1.8"/>
    </reaction>
</comment>
<dbReference type="EC" id="5.2.1.8" evidence="5"/>
<evidence type="ECO:0000256" key="2">
    <source>
        <dbReference type="ARBA" id="ARBA00023110"/>
    </source>
</evidence>
<dbReference type="Proteomes" id="UP000214355">
    <property type="component" value="Chromosome I"/>
</dbReference>
<dbReference type="EMBL" id="LT629804">
    <property type="protein sequence ID" value="SDU80875.1"/>
    <property type="molecule type" value="Genomic_DNA"/>
</dbReference>
<keyword evidence="3 4" id="KW-0413">Isomerase</keyword>
<reference evidence="8" key="1">
    <citation type="submission" date="2016-10" db="EMBL/GenBank/DDBJ databases">
        <authorList>
            <person name="Varghese N."/>
            <person name="Submissions S."/>
        </authorList>
    </citation>
    <scope>NUCLEOTIDE SEQUENCE [LARGE SCALE GENOMIC DNA]</scope>
    <source>
        <strain evidence="8">DSM 10002</strain>
    </source>
</reference>
<proteinExistence type="inferred from homology"/>
<dbReference type="STRING" id="131112.SAMN04489737_1340"/>
<evidence type="ECO:0000313" key="7">
    <source>
        <dbReference type="EMBL" id="SDU80875.1"/>
    </source>
</evidence>